<protein>
    <submittedName>
        <fullName evidence="1">Uncharacterized protein</fullName>
    </submittedName>
</protein>
<evidence type="ECO:0000313" key="1">
    <source>
        <dbReference type="EMBL" id="MDN4013020.1"/>
    </source>
</evidence>
<sequence length="226" mass="26522">MKKSSVFILFFLFQYFFTQQCGCAQNSELKEVISCKPQIFKNNAKIYWQYNCNSSWLTFQNKNIKKKIFSLDKDLIGLTTRLGYSNIKEYKNSFLAEYLVISGCCEPPEYILHNKTNAEIIGKLGSFLYQGKTKDHIPFILTLKSYTSILFTDLNTNKISTYHIKEGLLEKIMVQNNFLTTDDIFEEIQMKNNIILLKYKILNNKTRGFEKKSIKINIQNFYNHSI</sequence>
<organism evidence="1 2">
    <name type="scientific">Chryseobacterium gambrini</name>
    <dbReference type="NCBI Taxonomy" id="373672"/>
    <lineage>
        <taxon>Bacteria</taxon>
        <taxon>Pseudomonadati</taxon>
        <taxon>Bacteroidota</taxon>
        <taxon>Flavobacteriia</taxon>
        <taxon>Flavobacteriales</taxon>
        <taxon>Weeksellaceae</taxon>
        <taxon>Chryseobacterium group</taxon>
        <taxon>Chryseobacterium</taxon>
    </lineage>
</organism>
<gene>
    <name evidence="1" type="ORF">QX233_11145</name>
</gene>
<proteinExistence type="predicted"/>
<comment type="caution">
    <text evidence="1">The sequence shown here is derived from an EMBL/GenBank/DDBJ whole genome shotgun (WGS) entry which is preliminary data.</text>
</comment>
<name>A0AAJ1R334_9FLAO</name>
<dbReference type="EMBL" id="JAUHGV010000011">
    <property type="protein sequence ID" value="MDN4013020.1"/>
    <property type="molecule type" value="Genomic_DNA"/>
</dbReference>
<dbReference type="RefSeq" id="WP_214589313.1">
    <property type="nucleotide sequence ID" value="NZ_JAUHGV010000011.1"/>
</dbReference>
<dbReference type="Proteomes" id="UP001225933">
    <property type="component" value="Unassembled WGS sequence"/>
</dbReference>
<evidence type="ECO:0000313" key="2">
    <source>
        <dbReference type="Proteomes" id="UP001225933"/>
    </source>
</evidence>
<accession>A0AAJ1R334</accession>
<dbReference type="AlphaFoldDB" id="A0AAJ1R334"/>
<reference evidence="1" key="1">
    <citation type="submission" date="2023-06" db="EMBL/GenBank/DDBJ databases">
        <title>Two Chryseobacterium gambrini strains from China.</title>
        <authorList>
            <person name="Zeng J."/>
            <person name="Wu Y."/>
        </authorList>
    </citation>
    <scope>NUCLEOTIDE SEQUENCE</scope>
    <source>
        <strain evidence="1">SQ219</strain>
    </source>
</reference>